<dbReference type="PROSITE" id="PS51257">
    <property type="entry name" value="PROKAR_LIPOPROTEIN"/>
    <property type="match status" value="1"/>
</dbReference>
<dbReference type="Pfam" id="PF13905">
    <property type="entry name" value="Thioredoxin_8"/>
    <property type="match status" value="1"/>
</dbReference>
<dbReference type="InterPro" id="IPR012336">
    <property type="entry name" value="Thioredoxin-like_fold"/>
</dbReference>
<dbReference type="PANTHER" id="PTHR42852:SF17">
    <property type="entry name" value="THIOREDOXIN-LIKE PROTEIN HI_1115"/>
    <property type="match status" value="1"/>
</dbReference>
<dbReference type="Proteomes" id="UP000179797">
    <property type="component" value="Unassembled WGS sequence"/>
</dbReference>
<keyword evidence="3" id="KW-1185">Reference proteome</keyword>
<dbReference type="InterPro" id="IPR050553">
    <property type="entry name" value="Thioredoxin_ResA/DsbE_sf"/>
</dbReference>
<evidence type="ECO:0000313" key="3">
    <source>
        <dbReference type="Proteomes" id="UP000179797"/>
    </source>
</evidence>
<dbReference type="SUPFAM" id="SSF52833">
    <property type="entry name" value="Thioredoxin-like"/>
    <property type="match status" value="1"/>
</dbReference>
<name>A0A1S1YTG5_FLAPC</name>
<dbReference type="RefSeq" id="WP_044226267.1">
    <property type="nucleotide sequence ID" value="NZ_JRYR02000002.1"/>
</dbReference>
<dbReference type="PANTHER" id="PTHR42852">
    <property type="entry name" value="THIOL:DISULFIDE INTERCHANGE PROTEIN DSBE"/>
    <property type="match status" value="1"/>
</dbReference>
<sequence>MKKSQYFYYPFLLLIFLACSTKKELKLSPNKVIETNEASISYFDNYDDLSPLFSHEDDTLRVINFWATWCKPCIEELPYFTELDKEFKQSNQPIKVILISLDLKEKNLVKYINKNKIETSSIWLDDANSNYWIGAIEKDWDGAIPITLLIKGKNRKLHLSDFESKEEIKTFINSI</sequence>
<proteinExistence type="predicted"/>
<comment type="caution">
    <text evidence="2">The sequence shown here is derived from an EMBL/GenBank/DDBJ whole genome shotgun (WGS) entry which is preliminary data.</text>
</comment>
<evidence type="ECO:0000259" key="1">
    <source>
        <dbReference type="PROSITE" id="PS51352"/>
    </source>
</evidence>
<dbReference type="PROSITE" id="PS51352">
    <property type="entry name" value="THIOREDOXIN_2"/>
    <property type="match status" value="1"/>
</dbReference>
<accession>A0A1S1YTG5</accession>
<organism evidence="2 3">
    <name type="scientific">Flammeovirga pacifica</name>
    <dbReference type="NCBI Taxonomy" id="915059"/>
    <lineage>
        <taxon>Bacteria</taxon>
        <taxon>Pseudomonadati</taxon>
        <taxon>Bacteroidota</taxon>
        <taxon>Cytophagia</taxon>
        <taxon>Cytophagales</taxon>
        <taxon>Flammeovirgaceae</taxon>
        <taxon>Flammeovirga</taxon>
    </lineage>
</organism>
<dbReference type="InterPro" id="IPR036249">
    <property type="entry name" value="Thioredoxin-like_sf"/>
</dbReference>
<dbReference type="AlphaFoldDB" id="A0A1S1YTG5"/>
<evidence type="ECO:0000313" key="2">
    <source>
        <dbReference type="EMBL" id="OHX64095.1"/>
    </source>
</evidence>
<dbReference type="InterPro" id="IPR013766">
    <property type="entry name" value="Thioredoxin_domain"/>
</dbReference>
<dbReference type="STRING" id="915059.NH26_21040"/>
<dbReference type="CDD" id="cd02966">
    <property type="entry name" value="TlpA_like_family"/>
    <property type="match status" value="1"/>
</dbReference>
<feature type="domain" description="Thioredoxin" evidence="1">
    <location>
        <begin position="22"/>
        <end position="175"/>
    </location>
</feature>
<dbReference type="Gene3D" id="3.40.30.10">
    <property type="entry name" value="Glutaredoxin"/>
    <property type="match status" value="1"/>
</dbReference>
<gene>
    <name evidence="2" type="ORF">NH26_21040</name>
</gene>
<reference evidence="2 3" key="1">
    <citation type="journal article" date="2012" name="Int. J. Syst. Evol. Microbiol.">
        <title>Flammeovirga pacifica sp. nov., isolated from deep-sea sediment.</title>
        <authorList>
            <person name="Xu H."/>
            <person name="Fu Y."/>
            <person name="Yang N."/>
            <person name="Ding Z."/>
            <person name="Lai Q."/>
            <person name="Zeng R."/>
        </authorList>
    </citation>
    <scope>NUCLEOTIDE SEQUENCE [LARGE SCALE GENOMIC DNA]</scope>
    <source>
        <strain evidence="3">DSM 24597 / LMG 26175 / WPAGA1</strain>
    </source>
</reference>
<protein>
    <recommendedName>
        <fullName evidence="1">Thioredoxin domain-containing protein</fullName>
    </recommendedName>
</protein>
<dbReference type="OrthoDB" id="6399635at2"/>
<dbReference type="EMBL" id="JRYR02000002">
    <property type="protein sequence ID" value="OHX64095.1"/>
    <property type="molecule type" value="Genomic_DNA"/>
</dbReference>